<evidence type="ECO:0000313" key="2">
    <source>
        <dbReference type="EMBL" id="MBG9388941.1"/>
    </source>
</evidence>
<reference evidence="2" key="1">
    <citation type="submission" date="2020-11" db="EMBL/GenBank/DDBJ databases">
        <title>Bacterial whole genome sequence for Caenimonas sp. DR4.4.</title>
        <authorList>
            <person name="Le V."/>
            <person name="Ko S.-R."/>
            <person name="Ahn C.-Y."/>
            <person name="Oh H.-M."/>
        </authorList>
    </citation>
    <scope>NUCLEOTIDE SEQUENCE</scope>
    <source>
        <strain evidence="2">DR4.4</strain>
    </source>
</reference>
<organism evidence="2 3">
    <name type="scientific">Caenimonas aquaedulcis</name>
    <dbReference type="NCBI Taxonomy" id="2793270"/>
    <lineage>
        <taxon>Bacteria</taxon>
        <taxon>Pseudomonadati</taxon>
        <taxon>Pseudomonadota</taxon>
        <taxon>Betaproteobacteria</taxon>
        <taxon>Burkholderiales</taxon>
        <taxon>Comamonadaceae</taxon>
        <taxon>Caenimonas</taxon>
    </lineage>
</organism>
<accession>A0A931H5C9</accession>
<keyword evidence="3" id="KW-1185">Reference proteome</keyword>
<feature type="region of interest" description="Disordered" evidence="1">
    <location>
        <begin position="48"/>
        <end position="76"/>
    </location>
</feature>
<dbReference type="EMBL" id="JADWYS010000001">
    <property type="protein sequence ID" value="MBG9388941.1"/>
    <property type="molecule type" value="Genomic_DNA"/>
</dbReference>
<dbReference type="RefSeq" id="WP_196986763.1">
    <property type="nucleotide sequence ID" value="NZ_JADWYS010000001.1"/>
</dbReference>
<sequence>MGTRKNTDKARAAPPARARQGDEIEIAYYTKELGRDLQRKMLQGRLDDFSHSGLHGASHGEDTEAPRTPPREDRAG</sequence>
<dbReference type="Proteomes" id="UP000651050">
    <property type="component" value="Unassembled WGS sequence"/>
</dbReference>
<feature type="compositionally biased region" description="Basic and acidic residues" evidence="1">
    <location>
        <begin position="58"/>
        <end position="76"/>
    </location>
</feature>
<dbReference type="AlphaFoldDB" id="A0A931H5C9"/>
<feature type="region of interest" description="Disordered" evidence="1">
    <location>
        <begin position="1"/>
        <end position="21"/>
    </location>
</feature>
<proteinExistence type="predicted"/>
<protein>
    <submittedName>
        <fullName evidence="2">Uncharacterized protein</fullName>
    </submittedName>
</protein>
<evidence type="ECO:0000256" key="1">
    <source>
        <dbReference type="SAM" id="MobiDB-lite"/>
    </source>
</evidence>
<evidence type="ECO:0000313" key="3">
    <source>
        <dbReference type="Proteomes" id="UP000651050"/>
    </source>
</evidence>
<comment type="caution">
    <text evidence="2">The sequence shown here is derived from an EMBL/GenBank/DDBJ whole genome shotgun (WGS) entry which is preliminary data.</text>
</comment>
<gene>
    <name evidence="2" type="ORF">I5803_12980</name>
</gene>
<name>A0A931H5C9_9BURK</name>
<feature type="compositionally biased region" description="Basic and acidic residues" evidence="1">
    <location>
        <begin position="1"/>
        <end position="11"/>
    </location>
</feature>